<dbReference type="InterPro" id="IPR018808">
    <property type="entry name" value="Muniscin_C"/>
</dbReference>
<dbReference type="PROSITE" id="PS51072">
    <property type="entry name" value="MHD"/>
    <property type="match status" value="1"/>
</dbReference>
<keyword evidence="7" id="KW-1185">Reference proteome</keyword>
<dbReference type="GO" id="GO:0030136">
    <property type="term" value="C:clathrin-coated vesicle"/>
    <property type="evidence" value="ECO:0007669"/>
    <property type="project" value="TreeGrafter"/>
</dbReference>
<dbReference type="GO" id="GO:0005905">
    <property type="term" value="C:clathrin-coated pit"/>
    <property type="evidence" value="ECO:0007669"/>
    <property type="project" value="UniProtKB-SubCell"/>
</dbReference>
<evidence type="ECO:0000256" key="3">
    <source>
        <dbReference type="ARBA" id="ARBA00023176"/>
    </source>
</evidence>
<dbReference type="GO" id="GO:0005886">
    <property type="term" value="C:plasma membrane"/>
    <property type="evidence" value="ECO:0007669"/>
    <property type="project" value="TreeGrafter"/>
</dbReference>
<proteinExistence type="predicted"/>
<comment type="subcellular location">
    <subcellularLocation>
        <location evidence="1">Membrane</location>
        <location evidence="1">Clathrin-coated pit</location>
        <topology evidence="1">Peripheral membrane protein</topology>
        <orientation evidence="1">Cytoplasmic side</orientation>
    </subcellularLocation>
</comment>
<keyword evidence="3" id="KW-0472">Membrane</keyword>
<dbReference type="SUPFAM" id="SSF49447">
    <property type="entry name" value="Second domain of Mu2 adaptin subunit (ap50) of ap2 adaptor"/>
    <property type="match status" value="1"/>
</dbReference>
<dbReference type="EMBL" id="JAKKPZ010000006">
    <property type="protein sequence ID" value="KAI1720377.1"/>
    <property type="molecule type" value="Genomic_DNA"/>
</dbReference>
<dbReference type="Pfam" id="PF10291">
    <property type="entry name" value="muHD"/>
    <property type="match status" value="1"/>
</dbReference>
<dbReference type="InterPro" id="IPR028565">
    <property type="entry name" value="MHD"/>
</dbReference>
<dbReference type="InterPro" id="IPR036168">
    <property type="entry name" value="AP2_Mu_C_sf"/>
</dbReference>
<evidence type="ECO:0000256" key="2">
    <source>
        <dbReference type="ARBA" id="ARBA00022583"/>
    </source>
</evidence>
<evidence type="ECO:0000256" key="1">
    <source>
        <dbReference type="ARBA" id="ARBA00004283"/>
    </source>
</evidence>
<dbReference type="GO" id="GO:0048812">
    <property type="term" value="P:neuron projection morphogenesis"/>
    <property type="evidence" value="ECO:0007669"/>
    <property type="project" value="TreeGrafter"/>
</dbReference>
<feature type="compositionally biased region" description="Basic and acidic residues" evidence="4">
    <location>
        <begin position="60"/>
        <end position="72"/>
    </location>
</feature>
<dbReference type="Gene3D" id="2.60.40.1170">
    <property type="entry name" value="Mu homology domain, subdomain B"/>
    <property type="match status" value="2"/>
</dbReference>
<dbReference type="Proteomes" id="UP001201812">
    <property type="component" value="Unassembled WGS sequence"/>
</dbReference>
<sequence length="403" mass="43788">MDFALPPTGLDFSQSSTENAFGAGSTIARARPRSHTPTANILQSTSLSTIATSSSSLGKSFEKSQKDSDNKPPKPAMPPTSLSGKGSMGSLGNIAAAAMNDSAFAGPSSSSPLTVGTAGVNTLLQQNRRQKLPIALALNEYVHVWMKGEDASSSVIRVFGTIMMSLPLSTLGPLSDQTANESPLKFSVKNAREIKAILPNKKLIQTDGTLKCPNSSYSFSIDRKVIANWLAEQQKAKPESTFHNVDLVRYELSSELFSAPLFYTAYWKTEPLQTDLRIDYKLNTDNNASTHNALLNIVLSTPISGTFDSLNSVPEAKWNQENQTLTWTLTELSKHGECSGSLKARIKLLEGPSTPANTSVQFQIMDSSMAKLEVCLDSDESFFLSMVRRKIIAGKYFCEPEVR</sequence>
<evidence type="ECO:0000259" key="5">
    <source>
        <dbReference type="PROSITE" id="PS51072"/>
    </source>
</evidence>
<evidence type="ECO:0000313" key="7">
    <source>
        <dbReference type="Proteomes" id="UP001201812"/>
    </source>
</evidence>
<dbReference type="GO" id="GO:0072583">
    <property type="term" value="P:clathrin-dependent endocytosis"/>
    <property type="evidence" value="ECO:0007669"/>
    <property type="project" value="TreeGrafter"/>
</dbReference>
<feature type="compositionally biased region" description="Low complexity" evidence="4">
    <location>
        <begin position="42"/>
        <end position="59"/>
    </location>
</feature>
<dbReference type="PANTHER" id="PTHR23065:SF57">
    <property type="entry name" value="GROWTH ARREST-SPECIFIC PROTEIN 7"/>
    <property type="match status" value="1"/>
</dbReference>
<keyword evidence="3" id="KW-0168">Coated pit</keyword>
<dbReference type="GO" id="GO:0048268">
    <property type="term" value="P:clathrin coat assembly"/>
    <property type="evidence" value="ECO:0007669"/>
    <property type="project" value="TreeGrafter"/>
</dbReference>
<evidence type="ECO:0000256" key="4">
    <source>
        <dbReference type="SAM" id="MobiDB-lite"/>
    </source>
</evidence>
<keyword evidence="2" id="KW-0254">Endocytosis</keyword>
<feature type="domain" description="MHD" evidence="5">
    <location>
        <begin position="131"/>
        <end position="399"/>
    </location>
</feature>
<name>A0AAD4N7U0_9BILA</name>
<organism evidence="6 7">
    <name type="scientific">Ditylenchus destructor</name>
    <dbReference type="NCBI Taxonomy" id="166010"/>
    <lineage>
        <taxon>Eukaryota</taxon>
        <taxon>Metazoa</taxon>
        <taxon>Ecdysozoa</taxon>
        <taxon>Nematoda</taxon>
        <taxon>Chromadorea</taxon>
        <taxon>Rhabditida</taxon>
        <taxon>Tylenchina</taxon>
        <taxon>Tylenchomorpha</taxon>
        <taxon>Sphaerularioidea</taxon>
        <taxon>Anguinidae</taxon>
        <taxon>Anguininae</taxon>
        <taxon>Ditylenchus</taxon>
    </lineage>
</organism>
<gene>
    <name evidence="6" type="ORF">DdX_05765</name>
</gene>
<dbReference type="AlphaFoldDB" id="A0AAD4N7U0"/>
<evidence type="ECO:0000313" key="6">
    <source>
        <dbReference type="EMBL" id="KAI1720377.1"/>
    </source>
</evidence>
<dbReference type="PANTHER" id="PTHR23065">
    <property type="entry name" value="PROLINE-SERINE-THREONINE PHOSPHATASE INTERACTING PROTEIN 1"/>
    <property type="match status" value="1"/>
</dbReference>
<reference evidence="6" key="1">
    <citation type="submission" date="2022-01" db="EMBL/GenBank/DDBJ databases">
        <title>Genome Sequence Resource for Two Populations of Ditylenchus destructor, the Migratory Endoparasitic Phytonematode.</title>
        <authorList>
            <person name="Zhang H."/>
            <person name="Lin R."/>
            <person name="Xie B."/>
        </authorList>
    </citation>
    <scope>NUCLEOTIDE SEQUENCE</scope>
    <source>
        <strain evidence="6">BazhouSP</strain>
    </source>
</reference>
<comment type="caution">
    <text evidence="6">The sequence shown here is derived from an EMBL/GenBank/DDBJ whole genome shotgun (WGS) entry which is preliminary data.</text>
</comment>
<protein>
    <submittedName>
        <fullName evidence="6">Adaptor complexes medium subunit family domain-containing protein</fullName>
    </submittedName>
</protein>
<feature type="region of interest" description="Disordered" evidence="4">
    <location>
        <begin position="1"/>
        <end position="88"/>
    </location>
</feature>
<accession>A0AAD4N7U0</accession>